<dbReference type="AlphaFoldDB" id="G1WEP7"/>
<comment type="caution">
    <text evidence="8">The sequence shown here is derived from an EMBL/GenBank/DDBJ whole genome shotgun (WGS) entry which is preliminary data.</text>
</comment>
<dbReference type="OrthoDB" id="1488841at2"/>
<accession>G1WEP7</accession>
<evidence type="ECO:0000313" key="9">
    <source>
        <dbReference type="Proteomes" id="UP000005141"/>
    </source>
</evidence>
<dbReference type="SUPFAM" id="SSF48452">
    <property type="entry name" value="TPR-like"/>
    <property type="match status" value="1"/>
</dbReference>
<dbReference type="PROSITE" id="PS51123">
    <property type="entry name" value="OMPA_2"/>
    <property type="match status" value="1"/>
</dbReference>
<evidence type="ECO:0000256" key="4">
    <source>
        <dbReference type="PROSITE-ProRule" id="PRU00473"/>
    </source>
</evidence>
<reference evidence="8 9" key="1">
    <citation type="submission" date="2011-07" db="EMBL/GenBank/DDBJ databases">
        <title>The Genome Sequence of Prevotella oulorum F0390.</title>
        <authorList>
            <consortium name="The Broad Institute Genome Sequencing Platform"/>
            <consortium name="The Broad Institute Genome Sequencing Center for Infectious Disease"/>
            <person name="Earl A."/>
            <person name="Ward D."/>
            <person name="Feldgarden M."/>
            <person name="Gevers D."/>
            <person name="Izard J."/>
            <person name="Ganesan A."/>
            <person name="Baranova O.V."/>
            <person name="Blanton J.M."/>
            <person name="Tanner A.C."/>
            <person name="Dewhirst F.E."/>
            <person name="Young S.K."/>
            <person name="Zeng Q."/>
            <person name="Gargeya S."/>
            <person name="Fitzgerald M."/>
            <person name="Haas B."/>
            <person name="Abouelleil A."/>
            <person name="Alvarado L."/>
            <person name="Arachchi H.M."/>
            <person name="Berlin A."/>
            <person name="Brown A."/>
            <person name="Chapman S.B."/>
            <person name="Chen Z."/>
            <person name="Dunbar C."/>
            <person name="Freedman E."/>
            <person name="Gearin G."/>
            <person name="Gellesch M."/>
            <person name="Goldberg J."/>
            <person name="Griggs A."/>
            <person name="Gujja S."/>
            <person name="Heiman D."/>
            <person name="Howarth C."/>
            <person name="Larson L."/>
            <person name="Lui A."/>
            <person name="MacDonald P.J.P."/>
            <person name="Mehta T."/>
            <person name="Montmayeur A."/>
            <person name="Murphy C."/>
            <person name="Neiman D."/>
            <person name="Pearson M."/>
            <person name="Priest M."/>
            <person name="Roberts A."/>
            <person name="Saif S."/>
            <person name="Shea T."/>
            <person name="Shenoy N."/>
            <person name="Sisk P."/>
            <person name="Stolte C."/>
            <person name="Sykes S."/>
            <person name="Wortman J."/>
            <person name="Nusbaum C."/>
            <person name="Birren B."/>
        </authorList>
    </citation>
    <scope>NUCLEOTIDE SEQUENCE [LARGE SCALE GENOMIC DNA]</scope>
    <source>
        <strain evidence="8 9">F0390</strain>
    </source>
</reference>
<evidence type="ECO:0000256" key="5">
    <source>
        <dbReference type="SAM" id="MobiDB-lite"/>
    </source>
</evidence>
<dbReference type="SUPFAM" id="SSF49464">
    <property type="entry name" value="Carboxypeptidase regulatory domain-like"/>
    <property type="match status" value="1"/>
</dbReference>
<dbReference type="SUPFAM" id="SSF82171">
    <property type="entry name" value="DPP6 N-terminal domain-like"/>
    <property type="match status" value="1"/>
</dbReference>
<feature type="chain" id="PRO_5003425866" description="OmpA-like domain-containing protein" evidence="6">
    <location>
        <begin position="19"/>
        <end position="684"/>
    </location>
</feature>
<dbReference type="CDD" id="cd07185">
    <property type="entry name" value="OmpA_C-like"/>
    <property type="match status" value="1"/>
</dbReference>
<gene>
    <name evidence="8" type="ORF">HMPREF9431_02334</name>
</gene>
<evidence type="ECO:0000256" key="6">
    <source>
        <dbReference type="SAM" id="SignalP"/>
    </source>
</evidence>
<name>G1WEP7_9BACT</name>
<feature type="region of interest" description="Disordered" evidence="5">
    <location>
        <begin position="660"/>
        <end position="684"/>
    </location>
</feature>
<dbReference type="eggNOG" id="COG0823">
    <property type="taxonomic scope" value="Bacteria"/>
</dbReference>
<dbReference type="PANTHER" id="PTHR30329:SF21">
    <property type="entry name" value="LIPOPROTEIN YIAD-RELATED"/>
    <property type="match status" value="1"/>
</dbReference>
<dbReference type="InterPro" id="IPR006664">
    <property type="entry name" value="OMP_bac"/>
</dbReference>
<keyword evidence="2 4" id="KW-0472">Membrane</keyword>
<keyword evidence="3" id="KW-0998">Cell outer membrane</keyword>
<proteinExistence type="predicted"/>
<dbReference type="RefSeq" id="WP_004381428.1">
    <property type="nucleotide sequence ID" value="NZ_JH114217.1"/>
</dbReference>
<protein>
    <recommendedName>
        <fullName evidence="7">OmpA-like domain-containing protein</fullName>
    </recommendedName>
</protein>
<keyword evidence="9" id="KW-1185">Reference proteome</keyword>
<dbReference type="InterPro" id="IPR050330">
    <property type="entry name" value="Bact_OuterMem_StrucFunc"/>
</dbReference>
<evidence type="ECO:0000256" key="3">
    <source>
        <dbReference type="ARBA" id="ARBA00023237"/>
    </source>
</evidence>
<dbReference type="Pfam" id="PF00691">
    <property type="entry name" value="OmpA"/>
    <property type="match status" value="1"/>
</dbReference>
<dbReference type="InterPro" id="IPR006665">
    <property type="entry name" value="OmpA-like"/>
</dbReference>
<dbReference type="GO" id="GO:0009279">
    <property type="term" value="C:cell outer membrane"/>
    <property type="evidence" value="ECO:0007669"/>
    <property type="project" value="UniProtKB-SubCell"/>
</dbReference>
<dbReference type="SUPFAM" id="SSF103088">
    <property type="entry name" value="OmpA-like"/>
    <property type="match status" value="1"/>
</dbReference>
<evidence type="ECO:0000256" key="1">
    <source>
        <dbReference type="ARBA" id="ARBA00004442"/>
    </source>
</evidence>
<keyword evidence="6" id="KW-0732">Signal</keyword>
<dbReference type="InterPro" id="IPR011042">
    <property type="entry name" value="6-blade_b-propeller_TolB-like"/>
</dbReference>
<dbReference type="eggNOG" id="COG0457">
    <property type="taxonomic scope" value="Bacteria"/>
</dbReference>
<comment type="subcellular location">
    <subcellularLocation>
        <location evidence="1">Cell outer membrane</location>
    </subcellularLocation>
</comment>
<evidence type="ECO:0000259" key="7">
    <source>
        <dbReference type="PROSITE" id="PS51123"/>
    </source>
</evidence>
<dbReference type="InterPro" id="IPR008969">
    <property type="entry name" value="CarboxyPept-like_regulatory"/>
</dbReference>
<dbReference type="InterPro" id="IPR036737">
    <property type="entry name" value="OmpA-like_sf"/>
</dbReference>
<dbReference type="GeneID" id="95426873"/>
<feature type="compositionally biased region" description="Polar residues" evidence="5">
    <location>
        <begin position="668"/>
        <end position="684"/>
    </location>
</feature>
<dbReference type="Proteomes" id="UP000005141">
    <property type="component" value="Unassembled WGS sequence"/>
</dbReference>
<dbReference type="PATRIC" id="fig|702438.4.peg.2453"/>
<dbReference type="Pfam" id="PF07676">
    <property type="entry name" value="PD40"/>
    <property type="match status" value="3"/>
</dbReference>
<dbReference type="EMBL" id="ADGI01000066">
    <property type="protein sequence ID" value="EGV28897.1"/>
    <property type="molecule type" value="Genomic_DNA"/>
</dbReference>
<dbReference type="InterPro" id="IPR011659">
    <property type="entry name" value="WD40"/>
</dbReference>
<dbReference type="PANTHER" id="PTHR30329">
    <property type="entry name" value="STATOR ELEMENT OF FLAGELLAR MOTOR COMPLEX"/>
    <property type="match status" value="1"/>
</dbReference>
<evidence type="ECO:0000313" key="8">
    <source>
        <dbReference type="EMBL" id="EGV28897.1"/>
    </source>
</evidence>
<dbReference type="PRINTS" id="PR01021">
    <property type="entry name" value="OMPADOMAIN"/>
</dbReference>
<evidence type="ECO:0000256" key="2">
    <source>
        <dbReference type="ARBA" id="ARBA00023136"/>
    </source>
</evidence>
<dbReference type="Gene3D" id="1.25.40.10">
    <property type="entry name" value="Tetratricopeptide repeat domain"/>
    <property type="match status" value="1"/>
</dbReference>
<feature type="domain" description="OmpA-like" evidence="7">
    <location>
        <begin position="509"/>
        <end position="653"/>
    </location>
</feature>
<dbReference type="InterPro" id="IPR011990">
    <property type="entry name" value="TPR-like_helical_dom_sf"/>
</dbReference>
<organism evidence="8 9">
    <name type="scientific">Segatella oulorum F0390</name>
    <dbReference type="NCBI Taxonomy" id="702438"/>
    <lineage>
        <taxon>Bacteria</taxon>
        <taxon>Pseudomonadati</taxon>
        <taxon>Bacteroidota</taxon>
        <taxon>Bacteroidia</taxon>
        <taxon>Bacteroidales</taxon>
        <taxon>Prevotellaceae</taxon>
        <taxon>Segatella</taxon>
    </lineage>
</organism>
<dbReference type="eggNOG" id="COG2885">
    <property type="taxonomic scope" value="Bacteria"/>
</dbReference>
<feature type="signal peptide" evidence="6">
    <location>
        <begin position="1"/>
        <end position="18"/>
    </location>
</feature>
<sequence length="684" mass="75886">MSTTRTLLSLLLACLCCACGVDQTLRKADKLWQIGEYADAAAAYRKVYQQLPTKEKARKGAVSLQMARCYNRLNATPRALAAYQTGLRYGQPTLHDRLTFARLLLKAGQYQNAARAFEALKDSLPTDPLWRNGLLSAQQAAAWKAQKSHYRVKPMTSFNSPQADYAPMLLPGDATQLYFTSSRKTALGNELNGVTGTKSCDIFFTQQNDKGTWSRPEPMAGAVNSAYEDGACTFSPDGQTMYFTRCTTHPSQPRYAQVWTAQRHDATWSNPQPLRLSRDTLATFAHPAVSPDSKWLYFVSDLPGGQGGLDLWRAQLTPTGIGFIENLGTPINTPGNEMFPTFRANGDLYFSSDGHPGLGGLDLFCATFKPHHEIEISRLPVPVNSSADDFGMTFEGRHMRGFFASNRNDARGYDHLYRFECPDVTQTIQGWVYERDGYELPQAQVYLVGNDGTNEKLSVRSNGAFTKVVKPGVDYLLLATCDGFLNHQEALHIDTIDSAKVYALQFPLASIQAPVLIDNIFYAFDKATLLPQSTAALDQLVTLLNENPHVTIELSAHCDDRGSAAYNQRLSQQRAENVVRYLVAHGIRADRLTAVGYGKSKPKIVPPKLTERYPWLKAGDVLSETFIASLEKAQQAVCNQLNRRTEFRVLRTTYGLFDAQGKPKESATKPTNKHANTNAPEIAF</sequence>
<dbReference type="Gene3D" id="2.120.10.30">
    <property type="entry name" value="TolB, C-terminal domain"/>
    <property type="match status" value="1"/>
</dbReference>
<dbReference type="Gene3D" id="3.30.1330.60">
    <property type="entry name" value="OmpA-like domain"/>
    <property type="match status" value="1"/>
</dbReference>
<dbReference type="HOGENOM" id="CLU_014978_0_0_10"/>